<evidence type="ECO:0000256" key="2">
    <source>
        <dbReference type="ARBA" id="ARBA00022630"/>
    </source>
</evidence>
<comment type="caution">
    <text evidence="7">The sequence shown here is derived from an EMBL/GenBank/DDBJ whole genome shotgun (WGS) entry which is preliminary data.</text>
</comment>
<keyword evidence="5" id="KW-0812">Transmembrane</keyword>
<dbReference type="EMBL" id="JAPEVB010000002">
    <property type="protein sequence ID" value="KAJ4393857.1"/>
    <property type="molecule type" value="Genomic_DNA"/>
</dbReference>
<dbReference type="Pfam" id="PF01494">
    <property type="entry name" value="FAD_binding_3"/>
    <property type="match status" value="1"/>
</dbReference>
<keyword evidence="5" id="KW-0472">Membrane</keyword>
<dbReference type="InterPro" id="IPR036188">
    <property type="entry name" value="FAD/NAD-bd_sf"/>
</dbReference>
<feature type="domain" description="FAD-binding" evidence="6">
    <location>
        <begin position="13"/>
        <end position="372"/>
    </location>
</feature>
<comment type="similarity">
    <text evidence="1">Belongs to the paxM FAD-dependent monooxygenase family.</text>
</comment>
<dbReference type="Proteomes" id="UP001140453">
    <property type="component" value="Unassembled WGS sequence"/>
</dbReference>
<evidence type="ECO:0000259" key="6">
    <source>
        <dbReference type="Pfam" id="PF01494"/>
    </source>
</evidence>
<dbReference type="Gene3D" id="3.50.50.60">
    <property type="entry name" value="FAD/NAD(P)-binding domain"/>
    <property type="match status" value="1"/>
</dbReference>
<dbReference type="SUPFAM" id="SSF51905">
    <property type="entry name" value="FAD/NAD(P)-binding domain"/>
    <property type="match status" value="1"/>
</dbReference>
<dbReference type="GO" id="GO:0044550">
    <property type="term" value="P:secondary metabolite biosynthetic process"/>
    <property type="evidence" value="ECO:0007669"/>
    <property type="project" value="TreeGrafter"/>
</dbReference>
<organism evidence="7 8">
    <name type="scientific">Gnomoniopsis smithogilvyi</name>
    <dbReference type="NCBI Taxonomy" id="1191159"/>
    <lineage>
        <taxon>Eukaryota</taxon>
        <taxon>Fungi</taxon>
        <taxon>Dikarya</taxon>
        <taxon>Ascomycota</taxon>
        <taxon>Pezizomycotina</taxon>
        <taxon>Sordariomycetes</taxon>
        <taxon>Sordariomycetidae</taxon>
        <taxon>Diaporthales</taxon>
        <taxon>Gnomoniaceae</taxon>
        <taxon>Gnomoniopsis</taxon>
    </lineage>
</organism>
<sequence>MNSSLPVPSTPSIAILGAGISGLALAIGLSRRHVPCKIYEASDRFSTIGAGIGLGPNSLAAMDLIDPAFRAKYDSVRTANEDKAFRNSIFDALYAEEGLGEKRGWLRGLVGAPYFERSSAHRKDLLDIMVEFIPDGTVLFEKKAVEVKQMGNKVVVYFADGEQISVDAVIGADGIRGISREAVLGALAPDLVSPKYTGTYAYRGIVPMDDAKKVLGSHASNAKWFMGHGKGAVTYPISKGSQVNFVFFVREPRDTWHEKGGSSIFCTKEEMMQDLKDVDARLKRLLDWAQPLRWPLFHHPETPTYVRGRICMIGDAAHAMTPYQAAGAGQGLEDAVVLSHILAMVKQSDELDAAFQVYSNKRISRAKRAIDTSEEAGAMYMFSDAELGDDMVKIVENANGRLHWLWQHNLSEDLKDAEEQFYDQLSRKVS</sequence>
<dbReference type="InterPro" id="IPR002938">
    <property type="entry name" value="FAD-bd"/>
</dbReference>
<proteinExistence type="inferred from homology"/>
<evidence type="ECO:0000256" key="3">
    <source>
        <dbReference type="ARBA" id="ARBA00022827"/>
    </source>
</evidence>
<dbReference type="SUPFAM" id="SSF54373">
    <property type="entry name" value="FAD-linked reductases, C-terminal domain"/>
    <property type="match status" value="1"/>
</dbReference>
<evidence type="ECO:0000313" key="8">
    <source>
        <dbReference type="Proteomes" id="UP001140453"/>
    </source>
</evidence>
<dbReference type="PRINTS" id="PR00420">
    <property type="entry name" value="RNGMNOXGNASE"/>
</dbReference>
<name>A0A9W8YWF1_9PEZI</name>
<accession>A0A9W8YWF1</accession>
<dbReference type="GO" id="GO:0071949">
    <property type="term" value="F:FAD binding"/>
    <property type="evidence" value="ECO:0007669"/>
    <property type="project" value="InterPro"/>
</dbReference>
<dbReference type="PANTHER" id="PTHR46720">
    <property type="entry name" value="HYDROXYLASE, PUTATIVE (AFU_ORTHOLOGUE AFUA_3G01460)-RELATED"/>
    <property type="match status" value="1"/>
</dbReference>
<dbReference type="PANTHER" id="PTHR46720:SF3">
    <property type="entry name" value="FAD-BINDING DOMAIN-CONTAINING PROTEIN-RELATED"/>
    <property type="match status" value="1"/>
</dbReference>
<keyword evidence="2" id="KW-0285">Flavoprotein</keyword>
<keyword evidence="3" id="KW-0274">FAD</keyword>
<protein>
    <recommendedName>
        <fullName evidence="6">FAD-binding domain-containing protein</fullName>
    </recommendedName>
</protein>
<dbReference type="AlphaFoldDB" id="A0A9W8YWF1"/>
<keyword evidence="8" id="KW-1185">Reference proteome</keyword>
<evidence type="ECO:0000256" key="1">
    <source>
        <dbReference type="ARBA" id="ARBA00007992"/>
    </source>
</evidence>
<gene>
    <name evidence="7" type="ORF">N0V93_003072</name>
</gene>
<keyword evidence="5" id="KW-1133">Transmembrane helix</keyword>
<evidence type="ECO:0000313" key="7">
    <source>
        <dbReference type="EMBL" id="KAJ4393857.1"/>
    </source>
</evidence>
<keyword evidence="4" id="KW-0560">Oxidoreductase</keyword>
<dbReference type="InterPro" id="IPR051104">
    <property type="entry name" value="FAD_monoxygenase"/>
</dbReference>
<reference evidence="7" key="1">
    <citation type="submission" date="2022-10" db="EMBL/GenBank/DDBJ databases">
        <title>Tapping the CABI collections for fungal endophytes: first genome assemblies for Collariella, Neodidymelliopsis, Ascochyta clinopodiicola, Didymella pomorum, Didymosphaeria variabile, Neocosmospora piperis and Neocucurbitaria cava.</title>
        <authorList>
            <person name="Hill R."/>
        </authorList>
    </citation>
    <scope>NUCLEOTIDE SEQUENCE</scope>
    <source>
        <strain evidence="7">IMI 355082</strain>
    </source>
</reference>
<evidence type="ECO:0000256" key="5">
    <source>
        <dbReference type="SAM" id="Phobius"/>
    </source>
</evidence>
<evidence type="ECO:0000256" key="4">
    <source>
        <dbReference type="ARBA" id="ARBA00023002"/>
    </source>
</evidence>
<dbReference type="OrthoDB" id="417877at2759"/>
<dbReference type="GO" id="GO:0016491">
    <property type="term" value="F:oxidoreductase activity"/>
    <property type="evidence" value="ECO:0007669"/>
    <property type="project" value="UniProtKB-KW"/>
</dbReference>
<feature type="transmembrane region" description="Helical" evidence="5">
    <location>
        <begin position="12"/>
        <end position="29"/>
    </location>
</feature>